<accession>C7NK50</accession>
<dbReference type="PANTHER" id="PTHR42110">
    <property type="entry name" value="L-ASPARAGINASE, PUTATIVE (AFU_ORTHOLOGUE AFUA_3G11890)-RELATED"/>
    <property type="match status" value="1"/>
</dbReference>
<dbReference type="eggNOG" id="COG4448">
    <property type="taxonomic scope" value="Bacteria"/>
</dbReference>
<dbReference type="HOGENOM" id="CLU_062004_0_0_11"/>
<dbReference type="RefSeq" id="WP_012801855.1">
    <property type="nucleotide sequence ID" value="NC_013169.1"/>
</dbReference>
<dbReference type="InterPro" id="IPR010349">
    <property type="entry name" value="Asparaginase_II"/>
</dbReference>
<evidence type="ECO:0000313" key="1">
    <source>
        <dbReference type="EMBL" id="ACV05437.1"/>
    </source>
</evidence>
<dbReference type="EMBL" id="CP001686">
    <property type="protein sequence ID" value="ACV05437.1"/>
    <property type="molecule type" value="Genomic_DNA"/>
</dbReference>
<dbReference type="PANTHER" id="PTHR42110:SF1">
    <property type="entry name" value="L-ASPARAGINASE, PUTATIVE (AFU_ORTHOLOGUE AFUA_3G11890)-RELATED"/>
    <property type="match status" value="1"/>
</dbReference>
<dbReference type="KEGG" id="kse:Ksed_03610"/>
<proteinExistence type="predicted"/>
<protein>
    <submittedName>
        <fullName evidence="1">L-asparaginase II</fullName>
    </submittedName>
</protein>
<dbReference type="Pfam" id="PF06089">
    <property type="entry name" value="Asparaginase_II"/>
    <property type="match status" value="1"/>
</dbReference>
<dbReference type="AlphaFoldDB" id="C7NK50"/>
<sequence>MTSPTPAAGSTPLAQAPVIAHVVRGELVESVHHGLGVLTSAAGEVEVAVGDVRAAMFPRSSNKPMQAVGMLRSGAELTGRHLALVCASHSGEPFHLDAVQENLQAAGLTTAYLQNTPSFPIDEQAKAAYVAAGNGASSLAQNCSGKHSGMLAACVAAGWDTQTYLSPEHPLQQAIREAVEDLSGDTVEHVAVDGCGAPVMSISLAGLARSFGRIAAAGEGPEKTVGDAMREHPQYVGGTRREVTQLMRAVPGSIAKDGAEAVLAMGLPDGRGLAVKVTDGNERACYAVAVELLRTAGIENEALDRLAEVRVMGHGRQVGSVVVTDAVGAGAQGEGA</sequence>
<gene>
    <name evidence="1" type="ordered locus">Ksed_03610</name>
</gene>
<keyword evidence="2" id="KW-1185">Reference proteome</keyword>
<name>C7NK50_KYTSD</name>
<organism evidence="1 2">
    <name type="scientific">Kytococcus sedentarius (strain ATCC 14392 / DSM 20547 / JCM 11482 / CCUG 33030 / NBRC 15357 / NCTC 11040 / CCM 314 / 541)</name>
    <name type="common">Micrococcus sedentarius</name>
    <dbReference type="NCBI Taxonomy" id="478801"/>
    <lineage>
        <taxon>Bacteria</taxon>
        <taxon>Bacillati</taxon>
        <taxon>Actinomycetota</taxon>
        <taxon>Actinomycetes</taxon>
        <taxon>Micrococcales</taxon>
        <taxon>Kytococcaceae</taxon>
        <taxon>Kytococcus</taxon>
    </lineage>
</organism>
<evidence type="ECO:0000313" key="2">
    <source>
        <dbReference type="Proteomes" id="UP000006666"/>
    </source>
</evidence>
<dbReference type="Proteomes" id="UP000006666">
    <property type="component" value="Chromosome"/>
</dbReference>
<dbReference type="STRING" id="478801.Ksed_03610"/>
<reference evidence="1 2" key="1">
    <citation type="journal article" date="2009" name="Stand. Genomic Sci.">
        <title>Complete genome sequence of Kytococcus sedentarius type strain (541).</title>
        <authorList>
            <person name="Sims D."/>
            <person name="Brettin T."/>
            <person name="Detter J.C."/>
            <person name="Han C."/>
            <person name="Lapidus A."/>
            <person name="Copeland A."/>
            <person name="Glavina Del Rio T."/>
            <person name="Nolan M."/>
            <person name="Chen F."/>
            <person name="Lucas S."/>
            <person name="Tice H."/>
            <person name="Cheng J.F."/>
            <person name="Bruce D."/>
            <person name="Goodwin L."/>
            <person name="Pitluck S."/>
            <person name="Ovchinnikova G."/>
            <person name="Pati A."/>
            <person name="Ivanova N."/>
            <person name="Mavrommatis K."/>
            <person name="Chen A."/>
            <person name="Palaniappan K."/>
            <person name="D'haeseleer P."/>
            <person name="Chain P."/>
            <person name="Bristow J."/>
            <person name="Eisen J.A."/>
            <person name="Markowitz V."/>
            <person name="Hugenholtz P."/>
            <person name="Schneider S."/>
            <person name="Goker M."/>
            <person name="Pukall R."/>
            <person name="Kyrpides N.C."/>
            <person name="Klenk H.P."/>
        </authorList>
    </citation>
    <scope>NUCLEOTIDE SEQUENCE [LARGE SCALE GENOMIC DNA]</scope>
    <source>
        <strain evidence="2">ATCC 14392 / DSM 20547 / JCM 11482 / CCUG 33030 / NBRC 15357 / NCTC 11040 / CCM 314 / 541</strain>
    </source>
</reference>